<reference evidence="1" key="1">
    <citation type="submission" date="2022-10" db="EMBL/GenBank/DDBJ databases">
        <title>Chryseobacterium sp. nov., a novel bacterial species.</title>
        <authorList>
            <person name="Cao Y."/>
        </authorList>
    </citation>
    <scope>NUCLEOTIDE SEQUENCE</scope>
    <source>
        <strain evidence="1">CCTCC AB2015118</strain>
    </source>
</reference>
<evidence type="ECO:0000313" key="2">
    <source>
        <dbReference type="Proteomes" id="UP001073122"/>
    </source>
</evidence>
<comment type="caution">
    <text evidence="1">The sequence shown here is derived from an EMBL/GenBank/DDBJ whole genome shotgun (WGS) entry which is preliminary data.</text>
</comment>
<protein>
    <submittedName>
        <fullName evidence="1">Uncharacterized protein</fullName>
    </submittedName>
</protein>
<name>A0ABT3XRD3_9FLAO</name>
<dbReference type="Proteomes" id="UP001073122">
    <property type="component" value="Unassembled WGS sequence"/>
</dbReference>
<keyword evidence="2" id="KW-1185">Reference proteome</keyword>
<accession>A0ABT3XRD3</accession>
<proteinExistence type="predicted"/>
<gene>
    <name evidence="1" type="ORF">OF897_12265</name>
</gene>
<sequence>MEKELFKEFNERYDKLNNDLSKLDTVENLSQLKEIKSSDINKTLYDVLMDYFNLCSEQYYWYKRKRISHEIWDSWYSGMMFYYNSFPIVKEVWLNEIIDGGYKSYYLKGKDELFK</sequence>
<dbReference type="EMBL" id="JAOVZW010000013">
    <property type="protein sequence ID" value="MCX8524688.1"/>
    <property type="molecule type" value="Genomic_DNA"/>
</dbReference>
<dbReference type="RefSeq" id="WP_267265972.1">
    <property type="nucleotide sequence ID" value="NZ_JAOVZW010000013.1"/>
</dbReference>
<organism evidence="1 2">
    <name type="scientific">Chryseobacterium formosus</name>
    <dbReference type="NCBI Taxonomy" id="1537363"/>
    <lineage>
        <taxon>Bacteria</taxon>
        <taxon>Pseudomonadati</taxon>
        <taxon>Bacteroidota</taxon>
        <taxon>Flavobacteriia</taxon>
        <taxon>Flavobacteriales</taxon>
        <taxon>Weeksellaceae</taxon>
        <taxon>Chryseobacterium group</taxon>
        <taxon>Chryseobacterium</taxon>
    </lineage>
</organism>
<evidence type="ECO:0000313" key="1">
    <source>
        <dbReference type="EMBL" id="MCX8524688.1"/>
    </source>
</evidence>